<feature type="domain" description="Thioredoxin" evidence="5">
    <location>
        <begin position="969"/>
        <end position="1055"/>
    </location>
</feature>
<dbReference type="SUPFAM" id="SSF52058">
    <property type="entry name" value="L domain-like"/>
    <property type="match status" value="1"/>
</dbReference>
<keyword evidence="2" id="KW-0547">Nucleotide-binding</keyword>
<dbReference type="InterPro" id="IPR013766">
    <property type="entry name" value="Thioredoxin_domain"/>
</dbReference>
<evidence type="ECO:0000259" key="7">
    <source>
        <dbReference type="Pfam" id="PF18052"/>
    </source>
</evidence>
<dbReference type="InterPro" id="IPR041118">
    <property type="entry name" value="Rx_N"/>
</dbReference>
<name>A0A0D2TYH7_GOSRA</name>
<gene>
    <name evidence="10" type="ORF">B456_008G065600</name>
</gene>
<dbReference type="STRING" id="29730.A0A0D2TYH7"/>
<dbReference type="InterPro" id="IPR038005">
    <property type="entry name" value="RX-like_CC"/>
</dbReference>
<dbReference type="CDD" id="cd14798">
    <property type="entry name" value="RX-CC_like"/>
    <property type="match status" value="1"/>
</dbReference>
<dbReference type="Gene3D" id="1.10.10.10">
    <property type="entry name" value="Winged helix-like DNA-binding domain superfamily/Winged helix DNA-binding domain"/>
    <property type="match status" value="1"/>
</dbReference>
<dbReference type="InterPro" id="IPR042197">
    <property type="entry name" value="Apaf_helical"/>
</dbReference>
<dbReference type="Gene3D" id="3.40.50.300">
    <property type="entry name" value="P-loop containing nucleotide triphosphate hydrolases"/>
    <property type="match status" value="1"/>
</dbReference>
<dbReference type="Pfam" id="PF18052">
    <property type="entry name" value="Rx_N"/>
    <property type="match status" value="1"/>
</dbReference>
<dbReference type="Pfam" id="PF00085">
    <property type="entry name" value="Thioredoxin"/>
    <property type="match status" value="1"/>
</dbReference>
<dbReference type="Pfam" id="PF00931">
    <property type="entry name" value="NB-ARC"/>
    <property type="match status" value="1"/>
</dbReference>
<dbReference type="Proteomes" id="UP000032304">
    <property type="component" value="Chromosome 8"/>
</dbReference>
<dbReference type="CDD" id="cd02989">
    <property type="entry name" value="Phd_like_TxnDC9"/>
    <property type="match status" value="1"/>
</dbReference>
<evidence type="ECO:0000256" key="1">
    <source>
        <dbReference type="ARBA" id="ARBA00022737"/>
    </source>
</evidence>
<dbReference type="InterPro" id="IPR036249">
    <property type="entry name" value="Thioredoxin-like_sf"/>
</dbReference>
<evidence type="ECO:0008006" key="12">
    <source>
        <dbReference type="Google" id="ProtNLM"/>
    </source>
</evidence>
<dbReference type="InterPro" id="IPR058922">
    <property type="entry name" value="WHD_DRP"/>
</dbReference>
<protein>
    <recommendedName>
        <fullName evidence="12">Thioredoxin domain-containing protein</fullName>
    </recommendedName>
</protein>
<dbReference type="Gene3D" id="3.40.30.10">
    <property type="entry name" value="Glutaredoxin"/>
    <property type="match status" value="1"/>
</dbReference>
<dbReference type="GO" id="GO:0098542">
    <property type="term" value="P:defense response to other organism"/>
    <property type="evidence" value="ECO:0007669"/>
    <property type="project" value="TreeGrafter"/>
</dbReference>
<dbReference type="Gene3D" id="1.20.5.4130">
    <property type="match status" value="1"/>
</dbReference>
<evidence type="ECO:0000256" key="2">
    <source>
        <dbReference type="ARBA" id="ARBA00022741"/>
    </source>
</evidence>
<evidence type="ECO:0000313" key="11">
    <source>
        <dbReference type="Proteomes" id="UP000032304"/>
    </source>
</evidence>
<organism evidence="10 11">
    <name type="scientific">Gossypium raimondii</name>
    <name type="common">Peruvian cotton</name>
    <name type="synonym">Gossypium klotzschianum subsp. raimondii</name>
    <dbReference type="NCBI Taxonomy" id="29730"/>
    <lineage>
        <taxon>Eukaryota</taxon>
        <taxon>Viridiplantae</taxon>
        <taxon>Streptophyta</taxon>
        <taxon>Embryophyta</taxon>
        <taxon>Tracheophyta</taxon>
        <taxon>Spermatophyta</taxon>
        <taxon>Magnoliopsida</taxon>
        <taxon>eudicotyledons</taxon>
        <taxon>Gunneridae</taxon>
        <taxon>Pentapetalae</taxon>
        <taxon>rosids</taxon>
        <taxon>malvids</taxon>
        <taxon>Malvales</taxon>
        <taxon>Malvaceae</taxon>
        <taxon>Malvoideae</taxon>
        <taxon>Gossypium</taxon>
    </lineage>
</organism>
<feature type="region of interest" description="Disordered" evidence="4">
    <location>
        <begin position="1082"/>
        <end position="1109"/>
    </location>
</feature>
<sequence length="1109" mass="125543">MADAIVSVFLEKLLNTLAEEGLYVTKFREQFEKLQTELQLMQCFLKDADRLKRKNDTINKVLAVLRELIYEAEDILADCQLQSRDDALFSNGFLTCISPPVLHFKHQNGKRINEIIGEITQIKQNIQSLLGGALLFQPNAINGKDQMPRWSSQVYDHTMVVGLEADTKKIKDWLFEAASEGKQEILAIGVVGMGGLGKTTIAQKVFNIEKEIDDHFDRRMWVSVSQTFTEEQIMRSMLRNLGDASVGDDANELLKKINQYLLGKRYLIVMDDVWGEDVAWWRRISQGLPKGNGSCVIITTRNERVSRKMGVKETRIHRPKFLNKDYSWLLFQKIAFAASEGQCIYPDLEDVGKEIVDKCEGLPLAIKAVGGMMLCKASYYHEWRRIADHFRDELAENDDSVMASLQLSYDELPPYLKSCFLSFSLYPEDCVITKQQVVHWWIGEGFVRLRSGRSSTDAGEDCFSGLINRCLIEVVDKTYNGTILTCKMHDMVRELVIKIAKDDAFSVTNKTNCRHSGITNNMDRKQLTANPKLRGLVSTTKSGEVNKIESSTAKKLSEFRYLRVLDVSKSIFELPIGSLLFHIGSLHHLTYLSLSNTHPLIELPASLEKLTNLQILDLSYCQNLRTLPHNLITLNKLKVLDVSNCGSLECLPKGLGRLSNLEVLLGFRPARSSHGCRIGELRNLTRLRILGLHLTHADEVEENEVNAMANLRDLENLSISCFDSHGSDLTSKLDKLYPPQQLYELSLKFYPGKMSPAWLNPIALPLLKYLSISSGNLANVNQNFWGYNNIVWKIQGLMLESLSDLELEWPMLQEAMQSLRIVNVSWCPELVSFPIDDVGFRGGMRGGNERISIEAWNYKGLNLGLGELILACGLLGPKEREMDPDSVKSTLSNLAFGNVMAAAARDYQKELLAQEKAQSSTANEEVDLDELMDDPELEKLHADRIAALKKEAEKREALKRKGHGDYREITEGDFLGEVTGSEKVVCHFYHKEFYRCKIMDKHLKALALKHMDTKFIKLDAENAPFFVTKLAVKTLPCVIIFRKGVAVDRLVGFQDLGAKDDFAMRTLEVVLIKKGIISEKKNEDDEDDVYDESRRRTVRSSVNHDSDSD</sequence>
<dbReference type="InterPro" id="IPR002182">
    <property type="entry name" value="NB-ARC"/>
</dbReference>
<reference evidence="10 11" key="1">
    <citation type="journal article" date="2012" name="Nature">
        <title>Repeated polyploidization of Gossypium genomes and the evolution of spinnable cotton fibres.</title>
        <authorList>
            <person name="Paterson A.H."/>
            <person name="Wendel J.F."/>
            <person name="Gundlach H."/>
            <person name="Guo H."/>
            <person name="Jenkins J."/>
            <person name="Jin D."/>
            <person name="Llewellyn D."/>
            <person name="Showmaker K.C."/>
            <person name="Shu S."/>
            <person name="Udall J."/>
            <person name="Yoo M.J."/>
            <person name="Byers R."/>
            <person name="Chen W."/>
            <person name="Doron-Faigenboim A."/>
            <person name="Duke M.V."/>
            <person name="Gong L."/>
            <person name="Grimwood J."/>
            <person name="Grover C."/>
            <person name="Grupp K."/>
            <person name="Hu G."/>
            <person name="Lee T.H."/>
            <person name="Li J."/>
            <person name="Lin L."/>
            <person name="Liu T."/>
            <person name="Marler B.S."/>
            <person name="Page J.T."/>
            <person name="Roberts A.W."/>
            <person name="Romanel E."/>
            <person name="Sanders W.S."/>
            <person name="Szadkowski E."/>
            <person name="Tan X."/>
            <person name="Tang H."/>
            <person name="Xu C."/>
            <person name="Wang J."/>
            <person name="Wang Z."/>
            <person name="Zhang D."/>
            <person name="Zhang L."/>
            <person name="Ashrafi H."/>
            <person name="Bedon F."/>
            <person name="Bowers J.E."/>
            <person name="Brubaker C.L."/>
            <person name="Chee P.W."/>
            <person name="Das S."/>
            <person name="Gingle A.R."/>
            <person name="Haigler C.H."/>
            <person name="Harker D."/>
            <person name="Hoffmann L.V."/>
            <person name="Hovav R."/>
            <person name="Jones D.C."/>
            <person name="Lemke C."/>
            <person name="Mansoor S."/>
            <person name="ur Rahman M."/>
            <person name="Rainville L.N."/>
            <person name="Rambani A."/>
            <person name="Reddy U.K."/>
            <person name="Rong J.K."/>
            <person name="Saranga Y."/>
            <person name="Scheffler B.E."/>
            <person name="Scheffler J.A."/>
            <person name="Stelly D.M."/>
            <person name="Triplett B.A."/>
            <person name="Van Deynze A."/>
            <person name="Vaslin M.F."/>
            <person name="Waghmare V.N."/>
            <person name="Walford S.A."/>
            <person name="Wright R.J."/>
            <person name="Zaki E.A."/>
            <person name="Zhang T."/>
            <person name="Dennis E.S."/>
            <person name="Mayer K.F."/>
            <person name="Peterson D.G."/>
            <person name="Rokhsar D.S."/>
            <person name="Wang X."/>
            <person name="Schmutz J."/>
        </authorList>
    </citation>
    <scope>NUCLEOTIDE SEQUENCE [LARGE SCALE GENOMIC DNA]</scope>
</reference>
<dbReference type="InterPro" id="IPR055414">
    <property type="entry name" value="LRR_R13L4/SHOC2-like"/>
</dbReference>
<evidence type="ECO:0000259" key="6">
    <source>
        <dbReference type="Pfam" id="PF00931"/>
    </source>
</evidence>
<feature type="domain" description="Disease resistance R13L4/SHOC-2-like LRR" evidence="9">
    <location>
        <begin position="549"/>
        <end position="773"/>
    </location>
</feature>
<dbReference type="FunFam" id="3.40.50.300:FF:001091">
    <property type="entry name" value="Probable disease resistance protein At1g61300"/>
    <property type="match status" value="1"/>
</dbReference>
<feature type="domain" description="NB-ARC" evidence="6">
    <location>
        <begin position="164"/>
        <end position="339"/>
    </location>
</feature>
<evidence type="ECO:0000256" key="3">
    <source>
        <dbReference type="ARBA" id="ARBA00022821"/>
    </source>
</evidence>
<evidence type="ECO:0000259" key="9">
    <source>
        <dbReference type="Pfam" id="PF23598"/>
    </source>
</evidence>
<keyword evidence="11" id="KW-1185">Reference proteome</keyword>
<dbReference type="InterPro" id="IPR032675">
    <property type="entry name" value="LRR_dom_sf"/>
</dbReference>
<accession>A0A0D2TYH7</accession>
<evidence type="ECO:0000259" key="8">
    <source>
        <dbReference type="Pfam" id="PF23559"/>
    </source>
</evidence>
<dbReference type="PANTHER" id="PTHR23155">
    <property type="entry name" value="DISEASE RESISTANCE PROTEIN RP"/>
    <property type="match status" value="1"/>
</dbReference>
<feature type="domain" description="Disease resistance protein winged helix" evidence="8">
    <location>
        <begin position="425"/>
        <end position="496"/>
    </location>
</feature>
<dbReference type="EMBL" id="CM001747">
    <property type="protein sequence ID" value="KJB48375.1"/>
    <property type="molecule type" value="Genomic_DNA"/>
</dbReference>
<dbReference type="Gramene" id="KJB48375">
    <property type="protein sequence ID" value="KJB48375"/>
    <property type="gene ID" value="B456_008G065600"/>
</dbReference>
<evidence type="ECO:0000259" key="5">
    <source>
        <dbReference type="Pfam" id="PF00085"/>
    </source>
</evidence>
<dbReference type="PANTHER" id="PTHR23155:SF1172">
    <property type="entry name" value="DISEASE RESISTANCE RPP13-LIKE PROTEIN 4"/>
    <property type="match status" value="1"/>
</dbReference>
<evidence type="ECO:0000256" key="4">
    <source>
        <dbReference type="SAM" id="MobiDB-lite"/>
    </source>
</evidence>
<dbReference type="Pfam" id="PF23598">
    <property type="entry name" value="LRR_14"/>
    <property type="match status" value="1"/>
</dbReference>
<dbReference type="eggNOG" id="KOG1672">
    <property type="taxonomic scope" value="Eukaryota"/>
</dbReference>
<keyword evidence="3" id="KW-0611">Plant defense</keyword>
<proteinExistence type="predicted"/>
<dbReference type="PRINTS" id="PR00364">
    <property type="entry name" value="DISEASERSIST"/>
</dbReference>
<dbReference type="FunFam" id="1.10.10.10:FF:000322">
    <property type="entry name" value="Probable disease resistance protein At1g63360"/>
    <property type="match status" value="1"/>
</dbReference>
<dbReference type="eggNOG" id="KOG4658">
    <property type="taxonomic scope" value="Eukaryota"/>
</dbReference>
<dbReference type="SUPFAM" id="SSF52833">
    <property type="entry name" value="Thioredoxin-like"/>
    <property type="match status" value="1"/>
</dbReference>
<dbReference type="Pfam" id="PF23559">
    <property type="entry name" value="WHD_DRP"/>
    <property type="match status" value="1"/>
</dbReference>
<keyword evidence="1" id="KW-0677">Repeat</keyword>
<dbReference type="Gene3D" id="3.80.10.10">
    <property type="entry name" value="Ribonuclease Inhibitor"/>
    <property type="match status" value="2"/>
</dbReference>
<dbReference type="InterPro" id="IPR044974">
    <property type="entry name" value="Disease_R_plants"/>
</dbReference>
<evidence type="ECO:0000313" key="10">
    <source>
        <dbReference type="EMBL" id="KJB48375.1"/>
    </source>
</evidence>
<dbReference type="InterPro" id="IPR027417">
    <property type="entry name" value="P-loop_NTPase"/>
</dbReference>
<dbReference type="Gene3D" id="1.10.8.430">
    <property type="entry name" value="Helical domain of apoptotic protease-activating factors"/>
    <property type="match status" value="1"/>
</dbReference>
<dbReference type="SUPFAM" id="SSF52540">
    <property type="entry name" value="P-loop containing nucleoside triphosphate hydrolases"/>
    <property type="match status" value="1"/>
</dbReference>
<dbReference type="InterPro" id="IPR036388">
    <property type="entry name" value="WH-like_DNA-bd_sf"/>
</dbReference>
<feature type="domain" description="Disease resistance N-terminal" evidence="7">
    <location>
        <begin position="5"/>
        <end position="86"/>
    </location>
</feature>
<dbReference type="GO" id="GO:0043531">
    <property type="term" value="F:ADP binding"/>
    <property type="evidence" value="ECO:0007669"/>
    <property type="project" value="InterPro"/>
</dbReference>
<dbReference type="AlphaFoldDB" id="A0A0D2TYH7"/>